<keyword evidence="4 8" id="KW-1133">Transmembrane helix</keyword>
<dbReference type="InterPro" id="IPR036837">
    <property type="entry name" value="Cation_efflux_CTD_sf"/>
</dbReference>
<dbReference type="STRING" id="78915.A0A4P9XTZ0"/>
<dbReference type="FunFam" id="3.30.70.1350:FF:000001">
    <property type="entry name" value="Metal tolerance protein 11"/>
    <property type="match status" value="1"/>
</dbReference>
<dbReference type="InterPro" id="IPR058533">
    <property type="entry name" value="Cation_efflux_TM"/>
</dbReference>
<dbReference type="PANTHER" id="PTHR43840:SF13">
    <property type="entry name" value="CATION EFFLUX PROTEIN CYTOPLASMIC DOMAIN-CONTAINING PROTEIN"/>
    <property type="match status" value="1"/>
</dbReference>
<feature type="transmembrane region" description="Helical" evidence="8">
    <location>
        <begin position="198"/>
        <end position="219"/>
    </location>
</feature>
<feature type="domain" description="Cation efflux protein transmembrane" evidence="9">
    <location>
        <begin position="101"/>
        <end position="287"/>
    </location>
</feature>
<reference evidence="12" key="1">
    <citation type="journal article" date="2018" name="Nat. Microbiol.">
        <title>Leveraging single-cell genomics to expand the fungal tree of life.</title>
        <authorList>
            <person name="Ahrendt S.R."/>
            <person name="Quandt C.A."/>
            <person name="Ciobanu D."/>
            <person name="Clum A."/>
            <person name="Salamov A."/>
            <person name="Andreopoulos B."/>
            <person name="Cheng J.F."/>
            <person name="Woyke T."/>
            <person name="Pelin A."/>
            <person name="Henrissat B."/>
            <person name="Reynolds N.K."/>
            <person name="Benny G.L."/>
            <person name="Smith M.E."/>
            <person name="James T.Y."/>
            <person name="Grigoriev I.V."/>
        </authorList>
    </citation>
    <scope>NUCLEOTIDE SEQUENCE [LARGE SCALE GENOMIC DNA]</scope>
    <source>
        <strain evidence="12">RSA 1356</strain>
    </source>
</reference>
<dbReference type="NCBIfam" id="TIGR01297">
    <property type="entry name" value="CDF"/>
    <property type="match status" value="1"/>
</dbReference>
<evidence type="ECO:0000256" key="5">
    <source>
        <dbReference type="ARBA" id="ARBA00023065"/>
    </source>
</evidence>
<evidence type="ECO:0000313" key="11">
    <source>
        <dbReference type="EMBL" id="RKP09675.1"/>
    </source>
</evidence>
<keyword evidence="12" id="KW-1185">Reference proteome</keyword>
<dbReference type="PANTHER" id="PTHR43840">
    <property type="entry name" value="MITOCHONDRIAL METAL TRANSPORTER 1-RELATED"/>
    <property type="match status" value="1"/>
</dbReference>
<evidence type="ECO:0000256" key="8">
    <source>
        <dbReference type="SAM" id="Phobius"/>
    </source>
</evidence>
<comment type="subcellular location">
    <subcellularLocation>
        <location evidence="1">Endomembrane system</location>
        <topology evidence="1">Multi-pass membrane protein</topology>
    </subcellularLocation>
</comment>
<dbReference type="GO" id="GO:0012505">
    <property type="term" value="C:endomembrane system"/>
    <property type="evidence" value="ECO:0007669"/>
    <property type="project" value="UniProtKB-SubCell"/>
</dbReference>
<feature type="domain" description="Cation efflux protein cytoplasmic" evidence="10">
    <location>
        <begin position="300"/>
        <end position="368"/>
    </location>
</feature>
<keyword evidence="2" id="KW-0813">Transport</keyword>
<evidence type="ECO:0000256" key="3">
    <source>
        <dbReference type="ARBA" id="ARBA00022692"/>
    </source>
</evidence>
<proteinExistence type="predicted"/>
<dbReference type="SUPFAM" id="SSF160240">
    <property type="entry name" value="Cation efflux protein cytoplasmic domain-like"/>
    <property type="match status" value="1"/>
</dbReference>
<dbReference type="GO" id="GO:0098771">
    <property type="term" value="P:inorganic ion homeostasis"/>
    <property type="evidence" value="ECO:0007669"/>
    <property type="project" value="UniProtKB-ARBA"/>
</dbReference>
<dbReference type="FunFam" id="1.20.1510.10:FF:000005">
    <property type="entry name" value="Putative Cation diffusion facilitator 1"/>
    <property type="match status" value="1"/>
</dbReference>
<keyword evidence="6 8" id="KW-0472">Membrane</keyword>
<dbReference type="InterPro" id="IPR050291">
    <property type="entry name" value="CDF_Transporter"/>
</dbReference>
<organism evidence="11 12">
    <name type="scientific">Thamnocephalis sphaerospora</name>
    <dbReference type="NCBI Taxonomy" id="78915"/>
    <lineage>
        <taxon>Eukaryota</taxon>
        <taxon>Fungi</taxon>
        <taxon>Fungi incertae sedis</taxon>
        <taxon>Zoopagomycota</taxon>
        <taxon>Zoopagomycotina</taxon>
        <taxon>Zoopagomycetes</taxon>
        <taxon>Zoopagales</taxon>
        <taxon>Sigmoideomycetaceae</taxon>
        <taxon>Thamnocephalis</taxon>
    </lineage>
</organism>
<feature type="transmembrane region" description="Helical" evidence="8">
    <location>
        <begin position="93"/>
        <end position="116"/>
    </location>
</feature>
<sequence>MNTPLASQPAPPRYGADDDETGSVLQPLPDPLQLRQALVDEGEVQRLQRSRKSRQRRLGAFYEEQNELIDELLKPVGRTSDDVRNEAASNRRAAIAVYGSMGVNVMLFILQLTAAIASGSLALFATMADSFMDLLSGAILTLASREARKENIQKYPTGKSRMETIGIIVFSSLMATVSVQLIVESIRTLIASADAPDMPLISVLFVSIALASKLGLFFYCYSLRDSPSAQILAQDHRNDLFVNSFGLAMSLLAHHYQWWLDPAGAIAVSLIILRSWTHTAYEQIQLIVGKAADPAFLKRIIYIAFTHHEDVLHVDTAHAYHVGNRVYVEVDIVMDPDTTLRYSHDIGESLQMKLESLPNVERAFVHVDYEFEHKPEHRKYK</sequence>
<keyword evidence="3 8" id="KW-0812">Transmembrane</keyword>
<dbReference type="InterPro" id="IPR002524">
    <property type="entry name" value="Cation_efflux"/>
</dbReference>
<feature type="transmembrane region" description="Helical" evidence="8">
    <location>
        <begin position="164"/>
        <end position="183"/>
    </location>
</feature>
<keyword evidence="5" id="KW-0406">Ion transport</keyword>
<protein>
    <submittedName>
        <fullName evidence="11">Cation efflux family-domain-containing protein</fullName>
    </submittedName>
</protein>
<evidence type="ECO:0000256" key="2">
    <source>
        <dbReference type="ARBA" id="ARBA00022448"/>
    </source>
</evidence>
<dbReference type="GO" id="GO:0030003">
    <property type="term" value="P:intracellular monoatomic cation homeostasis"/>
    <property type="evidence" value="ECO:0007669"/>
    <property type="project" value="UniProtKB-ARBA"/>
</dbReference>
<dbReference type="Proteomes" id="UP000271241">
    <property type="component" value="Unassembled WGS sequence"/>
</dbReference>
<dbReference type="OrthoDB" id="78296at2759"/>
<dbReference type="Gene3D" id="1.20.1510.10">
    <property type="entry name" value="Cation efflux protein transmembrane domain"/>
    <property type="match status" value="1"/>
</dbReference>
<feature type="region of interest" description="Disordered" evidence="7">
    <location>
        <begin position="1"/>
        <end position="27"/>
    </location>
</feature>
<evidence type="ECO:0000259" key="10">
    <source>
        <dbReference type="Pfam" id="PF16916"/>
    </source>
</evidence>
<dbReference type="GO" id="GO:0008324">
    <property type="term" value="F:monoatomic cation transmembrane transporter activity"/>
    <property type="evidence" value="ECO:0007669"/>
    <property type="project" value="InterPro"/>
</dbReference>
<evidence type="ECO:0000256" key="4">
    <source>
        <dbReference type="ARBA" id="ARBA00022989"/>
    </source>
</evidence>
<name>A0A4P9XTZ0_9FUNG</name>
<dbReference type="AlphaFoldDB" id="A0A4P9XTZ0"/>
<dbReference type="Pfam" id="PF16916">
    <property type="entry name" value="ZT_dimer"/>
    <property type="match status" value="1"/>
</dbReference>
<dbReference type="EMBL" id="KZ992496">
    <property type="protein sequence ID" value="RKP09675.1"/>
    <property type="molecule type" value="Genomic_DNA"/>
</dbReference>
<dbReference type="InterPro" id="IPR027470">
    <property type="entry name" value="Cation_efflux_CTD"/>
</dbReference>
<dbReference type="GO" id="GO:0016020">
    <property type="term" value="C:membrane"/>
    <property type="evidence" value="ECO:0007669"/>
    <property type="project" value="InterPro"/>
</dbReference>
<evidence type="ECO:0000256" key="6">
    <source>
        <dbReference type="ARBA" id="ARBA00023136"/>
    </source>
</evidence>
<evidence type="ECO:0000256" key="1">
    <source>
        <dbReference type="ARBA" id="ARBA00004127"/>
    </source>
</evidence>
<evidence type="ECO:0000313" key="12">
    <source>
        <dbReference type="Proteomes" id="UP000271241"/>
    </source>
</evidence>
<dbReference type="InterPro" id="IPR027469">
    <property type="entry name" value="Cation_efflux_TMD_sf"/>
</dbReference>
<evidence type="ECO:0000256" key="7">
    <source>
        <dbReference type="SAM" id="MobiDB-lite"/>
    </source>
</evidence>
<gene>
    <name evidence="11" type="ORF">THASP1DRAFT_13946</name>
</gene>
<accession>A0A4P9XTZ0</accession>
<dbReference type="Pfam" id="PF01545">
    <property type="entry name" value="Cation_efflux"/>
    <property type="match status" value="1"/>
</dbReference>
<dbReference type="Gene3D" id="3.30.70.1350">
    <property type="entry name" value="Cation efflux protein, cytoplasmic domain"/>
    <property type="match status" value="1"/>
</dbReference>
<feature type="transmembrane region" description="Helical" evidence="8">
    <location>
        <begin position="122"/>
        <end position="143"/>
    </location>
</feature>
<evidence type="ECO:0000259" key="9">
    <source>
        <dbReference type="Pfam" id="PF01545"/>
    </source>
</evidence>
<dbReference type="SUPFAM" id="SSF161111">
    <property type="entry name" value="Cation efflux protein transmembrane domain-like"/>
    <property type="match status" value="1"/>
</dbReference>